<evidence type="ECO:0000313" key="7">
    <source>
        <dbReference type="EMBL" id="TPW35573.1"/>
    </source>
</evidence>
<dbReference type="Proteomes" id="UP000315037">
    <property type="component" value="Unassembled WGS sequence"/>
</dbReference>
<evidence type="ECO:0000313" key="8">
    <source>
        <dbReference type="Proteomes" id="UP000315037"/>
    </source>
</evidence>
<protein>
    <submittedName>
        <fullName evidence="7">TerC family protein</fullName>
    </submittedName>
</protein>
<keyword evidence="4 6" id="KW-1133">Transmembrane helix</keyword>
<dbReference type="GO" id="GO:0016020">
    <property type="term" value="C:membrane"/>
    <property type="evidence" value="ECO:0007669"/>
    <property type="project" value="UniProtKB-SubCell"/>
</dbReference>
<feature type="transmembrane region" description="Helical" evidence="6">
    <location>
        <begin position="12"/>
        <end position="36"/>
    </location>
</feature>
<name>A0A506UR47_9PROT</name>
<dbReference type="PANTHER" id="PTHR30238">
    <property type="entry name" value="MEMBRANE BOUND PREDICTED REDOX MODULATOR"/>
    <property type="match status" value="1"/>
</dbReference>
<comment type="caution">
    <text evidence="7">The sequence shown here is derived from an EMBL/GenBank/DDBJ whole genome shotgun (WGS) entry which is preliminary data.</text>
</comment>
<evidence type="ECO:0000256" key="6">
    <source>
        <dbReference type="SAM" id="Phobius"/>
    </source>
</evidence>
<feature type="transmembrane region" description="Helical" evidence="6">
    <location>
        <begin position="140"/>
        <end position="160"/>
    </location>
</feature>
<accession>A0A506UR47</accession>
<dbReference type="InterPro" id="IPR005496">
    <property type="entry name" value="Integral_membrane_TerC"/>
</dbReference>
<keyword evidence="8" id="KW-1185">Reference proteome</keyword>
<gene>
    <name evidence="7" type="ORF">E3202_00930</name>
</gene>
<proteinExistence type="inferred from homology"/>
<dbReference type="EMBL" id="SORZ01000001">
    <property type="protein sequence ID" value="TPW35573.1"/>
    <property type="molecule type" value="Genomic_DNA"/>
</dbReference>
<dbReference type="InterPro" id="IPR022301">
    <property type="entry name" value="Integral_membrane_YjbE"/>
</dbReference>
<evidence type="ECO:0000256" key="5">
    <source>
        <dbReference type="ARBA" id="ARBA00023136"/>
    </source>
</evidence>
<comment type="similarity">
    <text evidence="2">Belongs to the TerC family.</text>
</comment>
<feature type="transmembrane region" description="Helical" evidence="6">
    <location>
        <begin position="48"/>
        <end position="69"/>
    </location>
</feature>
<dbReference type="PANTHER" id="PTHR30238:SF4">
    <property type="entry name" value="SLL1022 PROTEIN"/>
    <property type="match status" value="1"/>
</dbReference>
<keyword evidence="3 6" id="KW-0812">Transmembrane</keyword>
<evidence type="ECO:0000256" key="2">
    <source>
        <dbReference type="ARBA" id="ARBA00007511"/>
    </source>
</evidence>
<reference evidence="7 8" key="1">
    <citation type="submission" date="2019-03" db="EMBL/GenBank/DDBJ databases">
        <title>The complete genome sequence of Neokomagataea sp. Jb2 NBRC113641.</title>
        <authorList>
            <person name="Chua K.-O."/>
            <person name="Chan K.-G."/>
            <person name="See-Too W.-S."/>
        </authorList>
    </citation>
    <scope>NUCLEOTIDE SEQUENCE [LARGE SCALE GENOMIC DNA]</scope>
    <source>
        <strain evidence="7 8">Jb2</strain>
    </source>
</reference>
<keyword evidence="5 6" id="KW-0472">Membrane</keyword>
<dbReference type="NCBIfam" id="TIGR03717">
    <property type="entry name" value="R_switched_YjbE"/>
    <property type="match status" value="1"/>
</dbReference>
<comment type="subcellular location">
    <subcellularLocation>
        <location evidence="1">Membrane</location>
        <topology evidence="1">Multi-pass membrane protein</topology>
    </subcellularLocation>
</comment>
<evidence type="ECO:0000256" key="3">
    <source>
        <dbReference type="ARBA" id="ARBA00022692"/>
    </source>
</evidence>
<feature type="transmembrane region" description="Helical" evidence="6">
    <location>
        <begin position="172"/>
        <end position="190"/>
    </location>
</feature>
<organism evidence="7 8">
    <name type="scientific">Oecophyllibacter saccharovorans</name>
    <dbReference type="NCBI Taxonomy" id="2558360"/>
    <lineage>
        <taxon>Bacteria</taxon>
        <taxon>Pseudomonadati</taxon>
        <taxon>Pseudomonadota</taxon>
        <taxon>Alphaproteobacteria</taxon>
        <taxon>Acetobacterales</taxon>
        <taxon>Acetobacteraceae</taxon>
        <taxon>Oecophyllibacter</taxon>
    </lineage>
</organism>
<dbReference type="AlphaFoldDB" id="A0A506UR47"/>
<sequence>MSEQLLLELTPGGLLALIAVILIDLTLAGDNALAIARAVQNLPVRQQHLAKWCGLLFATLLRLALALIIGTLFHLPGLKLLGGLLLLWMGWQSWRDLQQSSNTSPVHSAPKLGEVMLQIIVADLAMSLDNVLGVAGAAEYYPIILGIGMGLSMVLTLGATALSAPLIRRYRLIGWLGIIAIIAVALRLVLQGGGELLHVLA</sequence>
<dbReference type="RefSeq" id="WP_165600070.1">
    <property type="nucleotide sequence ID" value="NZ_SORZ01000001.1"/>
</dbReference>
<dbReference type="Pfam" id="PF03741">
    <property type="entry name" value="TerC"/>
    <property type="match status" value="1"/>
</dbReference>
<evidence type="ECO:0000256" key="4">
    <source>
        <dbReference type="ARBA" id="ARBA00022989"/>
    </source>
</evidence>
<evidence type="ECO:0000256" key="1">
    <source>
        <dbReference type="ARBA" id="ARBA00004141"/>
    </source>
</evidence>